<feature type="region of interest" description="Disordered" evidence="1">
    <location>
        <begin position="56"/>
        <end position="124"/>
    </location>
</feature>
<reference evidence="2" key="1">
    <citation type="journal article" date="2020" name="Phytopathology">
        <title>Genome Sequence Resources of Colletotrichum truncatum, C. plurivorum, C. musicola, and C. sojae: Four Species Pathogenic to Soybean (Glycine max).</title>
        <authorList>
            <person name="Rogerio F."/>
            <person name="Boufleur T.R."/>
            <person name="Ciampi-Guillardi M."/>
            <person name="Sukno S.A."/>
            <person name="Thon M.R."/>
            <person name="Massola Junior N.S."/>
            <person name="Baroncelli R."/>
        </authorList>
    </citation>
    <scope>NUCLEOTIDE SEQUENCE</scope>
    <source>
        <strain evidence="2">LFN00145</strain>
    </source>
</reference>
<name>A0A8H6KU48_9PEZI</name>
<sequence length="124" mass="13280">MRRRDDLGDGACIGGCTVDNGMSGAPPETRAHPTCLEQKAAWRPTEVGREQLTVVTDPNRTGDPLAPNWRGGRETDLADCGSGGVTEQTTNNCGEEGRDTWAGLPCWDPRISPADSRTARARAE</sequence>
<protein>
    <submittedName>
        <fullName evidence="2">Uncharacterized protein</fullName>
    </submittedName>
</protein>
<dbReference type="Proteomes" id="UP000654918">
    <property type="component" value="Unassembled WGS sequence"/>
</dbReference>
<organism evidence="2 3">
    <name type="scientific">Colletotrichum plurivorum</name>
    <dbReference type="NCBI Taxonomy" id="2175906"/>
    <lineage>
        <taxon>Eukaryota</taxon>
        <taxon>Fungi</taxon>
        <taxon>Dikarya</taxon>
        <taxon>Ascomycota</taxon>
        <taxon>Pezizomycotina</taxon>
        <taxon>Sordariomycetes</taxon>
        <taxon>Hypocreomycetidae</taxon>
        <taxon>Glomerellales</taxon>
        <taxon>Glomerellaceae</taxon>
        <taxon>Colletotrichum</taxon>
        <taxon>Colletotrichum orchidearum species complex</taxon>
    </lineage>
</organism>
<accession>A0A8H6KU48</accession>
<dbReference type="AlphaFoldDB" id="A0A8H6KU48"/>
<evidence type="ECO:0000313" key="2">
    <source>
        <dbReference type="EMBL" id="KAF6837336.1"/>
    </source>
</evidence>
<evidence type="ECO:0000256" key="1">
    <source>
        <dbReference type="SAM" id="MobiDB-lite"/>
    </source>
</evidence>
<dbReference type="EMBL" id="WIGO01000026">
    <property type="protein sequence ID" value="KAF6837336.1"/>
    <property type="molecule type" value="Genomic_DNA"/>
</dbReference>
<keyword evidence="3" id="KW-1185">Reference proteome</keyword>
<gene>
    <name evidence="2" type="ORF">CPLU01_03200</name>
</gene>
<proteinExistence type="predicted"/>
<evidence type="ECO:0000313" key="3">
    <source>
        <dbReference type="Proteomes" id="UP000654918"/>
    </source>
</evidence>
<comment type="caution">
    <text evidence="2">The sequence shown here is derived from an EMBL/GenBank/DDBJ whole genome shotgun (WGS) entry which is preliminary data.</text>
</comment>